<protein>
    <recommendedName>
        <fullName evidence="3">DUF4145 domain-containing protein</fullName>
    </recommendedName>
</protein>
<sequence>MFYQFLEKEDLQLAQFLEELELAVFQNPRALLTHSRTLIEVIFQKIDKVEGIERPFGFKLVDHLNDQSLYEMPKAVYEACEKIRLAGNKATHQIEQVYLVQSLIVWRHIYDVMHWYTETYLSPDLEMPPYCDPKMNDVLRTLEIGELTLRLEQLEKQLQEGTDHTEVVPLEQGVTLPGMTTVRTLTFREESIDIPYFLRDALLLPQRFEKSESYLIALNNKQEARFMSELPYSLDELHTRTPRRKQEHTAVFVEELKHFIEEEIRRKQVRADRQGDGELLLFYEGEQLVITERRAAIQIDDELLPRSPKLVEHLQRDGITSVGLLPKEFVLIGKYDQIGPQRVRDFWEILKKTGRE</sequence>
<gene>
    <name evidence="1" type="ORF">ACFQ0V_01685</name>
</gene>
<dbReference type="EMBL" id="JBHTJF010000007">
    <property type="protein sequence ID" value="MFD0942480.1"/>
    <property type="molecule type" value="Genomic_DNA"/>
</dbReference>
<evidence type="ECO:0000313" key="1">
    <source>
        <dbReference type="EMBL" id="MFD0942480.1"/>
    </source>
</evidence>
<evidence type="ECO:0008006" key="3">
    <source>
        <dbReference type="Google" id="ProtNLM"/>
    </source>
</evidence>
<evidence type="ECO:0000313" key="2">
    <source>
        <dbReference type="Proteomes" id="UP001596976"/>
    </source>
</evidence>
<dbReference type="Proteomes" id="UP001596976">
    <property type="component" value="Unassembled WGS sequence"/>
</dbReference>
<keyword evidence="2" id="KW-1185">Reference proteome</keyword>
<proteinExistence type="predicted"/>
<dbReference type="RefSeq" id="WP_381009009.1">
    <property type="nucleotide sequence ID" value="NZ_JBHTJF010000007.1"/>
</dbReference>
<organism evidence="1 2">
    <name type="scientific">Savagea faecisuis</name>
    <dbReference type="NCBI Taxonomy" id="1274803"/>
    <lineage>
        <taxon>Bacteria</taxon>
        <taxon>Bacillati</taxon>
        <taxon>Bacillota</taxon>
        <taxon>Bacilli</taxon>
        <taxon>Bacillales</taxon>
        <taxon>Caryophanaceae</taxon>
        <taxon>Savagea</taxon>
    </lineage>
</organism>
<reference evidence="2" key="1">
    <citation type="journal article" date="2019" name="Int. J. Syst. Evol. Microbiol.">
        <title>The Global Catalogue of Microorganisms (GCM) 10K type strain sequencing project: providing services to taxonomists for standard genome sequencing and annotation.</title>
        <authorList>
            <consortium name="The Broad Institute Genomics Platform"/>
            <consortium name="The Broad Institute Genome Sequencing Center for Infectious Disease"/>
            <person name="Wu L."/>
            <person name="Ma J."/>
        </authorList>
    </citation>
    <scope>NUCLEOTIDE SEQUENCE [LARGE SCALE GENOMIC DNA]</scope>
    <source>
        <strain evidence="2">CCUG 63563</strain>
    </source>
</reference>
<comment type="caution">
    <text evidence="1">The sequence shown here is derived from an EMBL/GenBank/DDBJ whole genome shotgun (WGS) entry which is preliminary data.</text>
</comment>
<name>A0ABW3GX41_9BACL</name>
<accession>A0ABW3GX41</accession>